<evidence type="ECO:0000256" key="4">
    <source>
        <dbReference type="ARBA" id="ARBA00022827"/>
    </source>
</evidence>
<sequence>MINIAIVGSGPSGCYIADLLSKKVAGSQVDIYDRLPTPFGLVRAGVAPDHQGTKNIIRQFERTFSRDNVSFVGNVNIGSDISYQELKDSYDVVAITIGALTDRNLGIPGEDLQGVYGSGEFVAWYNGHPDQSELNPDLNSQGIAIIGNGNVALDIARLLAKTAAEMGSSDITSEAANAIDSAPITDIYMIGRRSPVEASFTNAELSEFADLERCAALVDPAHLVTSLPDTLDPKDVKAIEKNLETLRGYAENSGQDKPVRLHLMFCASPTAVIEADGKVAGLTLEKNTIIDGRAQASGEFFELPVQTIISAIGYRSEPIEGMPFDTTRGIVSNNEGLVEQGVYTSGWCKRGPQGVIPANRADSMAVGKQIIANLEANPPAGNKAGSAAIDELLTARNVQTVSFDQWQVINQAEISRAPEGKPREKFNRIDEMLAQLN</sequence>
<dbReference type="PANTHER" id="PTHR48467">
    <property type="entry name" value="GLUTAMATE SYNTHASE 1 [NADH], CHLOROPLASTIC-LIKE"/>
    <property type="match status" value="1"/>
</dbReference>
<feature type="binding site" evidence="8">
    <location>
        <begin position="148"/>
        <end position="151"/>
    </location>
    <ligand>
        <name>NADP(+)</name>
        <dbReference type="ChEBI" id="CHEBI:58349"/>
    </ligand>
</feature>
<evidence type="ECO:0000256" key="7">
    <source>
        <dbReference type="PIRSR" id="PIRSR000362-1"/>
    </source>
</evidence>
<evidence type="ECO:0000259" key="9">
    <source>
        <dbReference type="Pfam" id="PF07992"/>
    </source>
</evidence>
<comment type="cofactor">
    <cofactor evidence="1 7">
        <name>FAD</name>
        <dbReference type="ChEBI" id="CHEBI:57692"/>
    </cofactor>
</comment>
<evidence type="ECO:0000256" key="6">
    <source>
        <dbReference type="ARBA" id="ARBA00023002"/>
    </source>
</evidence>
<evidence type="ECO:0000313" key="11">
    <source>
        <dbReference type="Proteomes" id="UP000267535"/>
    </source>
</evidence>
<keyword evidence="6" id="KW-0560">Oxidoreductase</keyword>
<dbReference type="Pfam" id="PF07992">
    <property type="entry name" value="Pyr_redox_2"/>
    <property type="match status" value="1"/>
</dbReference>
<reference evidence="10 11" key="1">
    <citation type="submission" date="2018-11" db="EMBL/GenBank/DDBJ databases">
        <title>The draft genome sequence of Amphritea balenae JAMM 1525T.</title>
        <authorList>
            <person name="Fang Z."/>
            <person name="Zhang Y."/>
            <person name="Han X."/>
        </authorList>
    </citation>
    <scope>NUCLEOTIDE SEQUENCE [LARGE SCALE GENOMIC DNA]</scope>
    <source>
        <strain evidence="10 11">JAMM 1525</strain>
    </source>
</reference>
<protein>
    <submittedName>
        <fullName evidence="10">Ferredoxin-NADP reductase</fullName>
    </submittedName>
</protein>
<dbReference type="OrthoDB" id="9815647at2"/>
<dbReference type="InterPro" id="IPR036188">
    <property type="entry name" value="FAD/NAD-bd_sf"/>
</dbReference>
<keyword evidence="3" id="KW-0285">Flavoprotein</keyword>
<feature type="domain" description="FAD/NAD(P)-binding" evidence="9">
    <location>
        <begin position="3"/>
        <end position="165"/>
    </location>
</feature>
<feature type="binding site" evidence="8">
    <location>
        <begin position="192"/>
        <end position="193"/>
    </location>
    <ligand>
        <name>NADP(+)</name>
        <dbReference type="ChEBI" id="CHEBI:58349"/>
    </ligand>
</feature>
<organism evidence="10 11">
    <name type="scientific">Amphritea balenae</name>
    <dbReference type="NCBI Taxonomy" id="452629"/>
    <lineage>
        <taxon>Bacteria</taxon>
        <taxon>Pseudomonadati</taxon>
        <taxon>Pseudomonadota</taxon>
        <taxon>Gammaproteobacteria</taxon>
        <taxon>Oceanospirillales</taxon>
        <taxon>Oceanospirillaceae</taxon>
        <taxon>Amphritea</taxon>
    </lineage>
</organism>
<dbReference type="EMBL" id="RQXV01000002">
    <property type="protein sequence ID" value="RRD00685.1"/>
    <property type="molecule type" value="Genomic_DNA"/>
</dbReference>
<dbReference type="InterPro" id="IPR021163">
    <property type="entry name" value="Ferredox_Rdtase_adrenod"/>
</dbReference>
<feature type="binding site" evidence="7">
    <location>
        <position position="347"/>
    </location>
    <ligand>
        <name>FAD</name>
        <dbReference type="ChEBI" id="CHEBI:57692"/>
    </ligand>
</feature>
<evidence type="ECO:0000256" key="2">
    <source>
        <dbReference type="ARBA" id="ARBA00008312"/>
    </source>
</evidence>
<feature type="binding site" evidence="8">
    <location>
        <position position="354"/>
    </location>
    <ligand>
        <name>NADP(+)</name>
        <dbReference type="ChEBI" id="CHEBI:58349"/>
    </ligand>
</feature>
<feature type="binding site" evidence="8">
    <location>
        <position position="204"/>
    </location>
    <ligand>
        <name>NADP(+)</name>
        <dbReference type="ChEBI" id="CHEBI:58349"/>
    </ligand>
</feature>
<dbReference type="GO" id="GO:0016491">
    <property type="term" value="F:oxidoreductase activity"/>
    <property type="evidence" value="ECO:0007669"/>
    <property type="project" value="UniProtKB-KW"/>
</dbReference>
<dbReference type="PIRSF" id="PIRSF000362">
    <property type="entry name" value="FNR"/>
    <property type="match status" value="1"/>
</dbReference>
<dbReference type="PANTHER" id="PTHR48467:SF1">
    <property type="entry name" value="GLUTAMATE SYNTHASE 1 [NADH], CHLOROPLASTIC-LIKE"/>
    <property type="match status" value="1"/>
</dbReference>
<keyword evidence="5 8" id="KW-0521">NADP</keyword>
<feature type="binding site" evidence="7">
    <location>
        <position position="12"/>
    </location>
    <ligand>
        <name>FAD</name>
        <dbReference type="ChEBI" id="CHEBI:57692"/>
    </ligand>
</feature>
<dbReference type="Gene3D" id="3.50.50.60">
    <property type="entry name" value="FAD/NAD(P)-binding domain"/>
    <property type="match status" value="1"/>
</dbReference>
<comment type="caution">
    <text evidence="10">The sequence shown here is derived from an EMBL/GenBank/DDBJ whole genome shotgun (WGS) entry which is preliminary data.</text>
</comment>
<comment type="similarity">
    <text evidence="2">Belongs to the ferredoxin--NADP reductase type 1 family.</text>
</comment>
<dbReference type="PRINTS" id="PR00419">
    <property type="entry name" value="ADXRDTASE"/>
</dbReference>
<dbReference type="Gene3D" id="3.40.50.720">
    <property type="entry name" value="NAD(P)-binding Rossmann-like Domain"/>
    <property type="match status" value="1"/>
</dbReference>
<dbReference type="AlphaFoldDB" id="A0A3P1SUP2"/>
<evidence type="ECO:0000256" key="8">
    <source>
        <dbReference type="PIRSR" id="PIRSR000362-2"/>
    </source>
</evidence>
<feature type="binding site" evidence="7">
    <location>
        <begin position="354"/>
        <end position="356"/>
    </location>
    <ligand>
        <name>FAD</name>
        <dbReference type="ChEBI" id="CHEBI:57692"/>
    </ligand>
</feature>
<dbReference type="RefSeq" id="WP_124925267.1">
    <property type="nucleotide sequence ID" value="NZ_BMOH01000003.1"/>
</dbReference>
<name>A0A3P1SUP2_9GAMM</name>
<evidence type="ECO:0000256" key="5">
    <source>
        <dbReference type="ARBA" id="ARBA00022857"/>
    </source>
</evidence>
<proteinExistence type="inferred from homology"/>
<dbReference type="Proteomes" id="UP000267535">
    <property type="component" value="Unassembled WGS sequence"/>
</dbReference>
<evidence type="ECO:0000256" key="1">
    <source>
        <dbReference type="ARBA" id="ARBA00001974"/>
    </source>
</evidence>
<dbReference type="InterPro" id="IPR055275">
    <property type="entry name" value="Ferredox_Rdtase"/>
</dbReference>
<keyword evidence="4 7" id="KW-0274">FAD</keyword>
<dbReference type="InterPro" id="IPR023753">
    <property type="entry name" value="FAD/NAD-binding_dom"/>
</dbReference>
<gene>
    <name evidence="10" type="ORF">EHS89_06265</name>
</gene>
<dbReference type="SUPFAM" id="SSF51971">
    <property type="entry name" value="Nucleotide-binding domain"/>
    <property type="match status" value="1"/>
</dbReference>
<feature type="binding site" evidence="7">
    <location>
        <position position="77"/>
    </location>
    <ligand>
        <name>FAD</name>
        <dbReference type="ChEBI" id="CHEBI:57692"/>
    </ligand>
</feature>
<accession>A0A3P1SUP2</accession>
<keyword evidence="11" id="KW-1185">Reference proteome</keyword>
<feature type="binding site" evidence="7">
    <location>
        <position position="41"/>
    </location>
    <ligand>
        <name>FAD</name>
        <dbReference type="ChEBI" id="CHEBI:57692"/>
    </ligand>
</feature>
<evidence type="ECO:0000313" key="10">
    <source>
        <dbReference type="EMBL" id="RRD00685.1"/>
    </source>
</evidence>
<evidence type="ECO:0000256" key="3">
    <source>
        <dbReference type="ARBA" id="ARBA00022630"/>
    </source>
</evidence>